<accession>A0A8E0RTJ1</accession>
<dbReference type="PROSITE" id="PS50002">
    <property type="entry name" value="SH3"/>
    <property type="match status" value="1"/>
</dbReference>
<evidence type="ECO:0000256" key="2">
    <source>
        <dbReference type="PROSITE-ProRule" id="PRU00192"/>
    </source>
</evidence>
<feature type="non-terminal residue" evidence="6">
    <location>
        <position position="685"/>
    </location>
</feature>
<dbReference type="OrthoDB" id="6277630at2759"/>
<evidence type="ECO:0000256" key="1">
    <source>
        <dbReference type="ARBA" id="ARBA00022443"/>
    </source>
</evidence>
<reference evidence="6" key="1">
    <citation type="submission" date="2019-05" db="EMBL/GenBank/DDBJ databases">
        <title>Annotation for the trematode Fasciolopsis buski.</title>
        <authorList>
            <person name="Choi Y.-J."/>
        </authorList>
    </citation>
    <scope>NUCLEOTIDE SEQUENCE</scope>
    <source>
        <strain evidence="6">HT</strain>
        <tissue evidence="6">Whole worm</tissue>
    </source>
</reference>
<dbReference type="Proteomes" id="UP000728185">
    <property type="component" value="Unassembled WGS sequence"/>
</dbReference>
<dbReference type="InterPro" id="IPR000095">
    <property type="entry name" value="CRIB_dom"/>
</dbReference>
<feature type="region of interest" description="Disordered" evidence="3">
    <location>
        <begin position="488"/>
        <end position="507"/>
    </location>
</feature>
<dbReference type="InterPro" id="IPR036028">
    <property type="entry name" value="SH3-like_dom_sf"/>
</dbReference>
<dbReference type="InterPro" id="IPR001452">
    <property type="entry name" value="SH3_domain"/>
</dbReference>
<feature type="region of interest" description="Disordered" evidence="3">
    <location>
        <begin position="327"/>
        <end position="383"/>
    </location>
</feature>
<feature type="domain" description="SH3" evidence="4">
    <location>
        <begin position="1"/>
        <end position="61"/>
    </location>
</feature>
<feature type="region of interest" description="Disordered" evidence="3">
    <location>
        <begin position="268"/>
        <end position="307"/>
    </location>
</feature>
<dbReference type="GO" id="GO:0016301">
    <property type="term" value="F:kinase activity"/>
    <property type="evidence" value="ECO:0007669"/>
    <property type="project" value="UniProtKB-KW"/>
</dbReference>
<feature type="domain" description="CRIB" evidence="5">
    <location>
        <begin position="67"/>
        <end position="82"/>
    </location>
</feature>
<protein>
    <submittedName>
        <fullName evidence="6">Activated cdc42 kinase 1</fullName>
    </submittedName>
</protein>
<dbReference type="PROSITE" id="PS50108">
    <property type="entry name" value="CRIB"/>
    <property type="match status" value="1"/>
</dbReference>
<dbReference type="AlphaFoldDB" id="A0A8E0RTJ1"/>
<dbReference type="SUPFAM" id="SSF50044">
    <property type="entry name" value="SH3-domain"/>
    <property type="match status" value="1"/>
</dbReference>
<keyword evidence="7" id="KW-1185">Reference proteome</keyword>
<feature type="compositionally biased region" description="Polar residues" evidence="3">
    <location>
        <begin position="281"/>
        <end position="306"/>
    </location>
</feature>
<dbReference type="SMART" id="SM00326">
    <property type="entry name" value="SH3"/>
    <property type="match status" value="1"/>
</dbReference>
<evidence type="ECO:0000259" key="4">
    <source>
        <dbReference type="PROSITE" id="PS50002"/>
    </source>
</evidence>
<evidence type="ECO:0000256" key="3">
    <source>
        <dbReference type="SAM" id="MobiDB-lite"/>
    </source>
</evidence>
<feature type="compositionally biased region" description="Polar residues" evidence="3">
    <location>
        <begin position="352"/>
        <end position="377"/>
    </location>
</feature>
<evidence type="ECO:0000313" key="7">
    <source>
        <dbReference type="Proteomes" id="UP000728185"/>
    </source>
</evidence>
<dbReference type="InterPro" id="IPR037085">
    <property type="entry name" value="Cdc42-bd-like_dom_sf"/>
</dbReference>
<dbReference type="Gene3D" id="2.30.30.40">
    <property type="entry name" value="SH3 Domains"/>
    <property type="match status" value="1"/>
</dbReference>
<keyword evidence="1 2" id="KW-0728">SH3 domain</keyword>
<keyword evidence="6" id="KW-0418">Kinase</keyword>
<name>A0A8E0RTJ1_9TREM</name>
<sequence>VRPFEVTAKQNLDEADRLGLEAGDVVIVSDGRPQNFWWHGQNRRTGEIGSFPRGIVQRDSKLSSEDISCPLANSFVHKGHVGGSSLDRLERAIGGRETPTNRRSSLVSAPCIPHTEKTPSCALANSSSLCDDQDISLIESTPNTYVATLERLRREQAEGLWTPIPDVDSVTSPDFGWTKLASEDGYSLCPSLDQLSLDTQNQLDSPIDADRYDDQEDERAILDRTPRATVGSTGSVVKRGIPRPVFQANPLLDTSLFYDASDYQSPLVLPAPPGPEDETFVSVSHTRTVSAPNCQSEDFGTNYSQSAEHREPWQSVFSVGQYTTDELPNSISTRQRLDNRRYTRSTYRRSESQPGQTSSTGANPDSNHDPQSSSQAPATPLIDLYSPSLKPKPLFGSVQFPIQSTTVCDPHLPYYFRPYQRTHWIQFPGAHPRQIPPPIPARPHSVAMGPSISMTQPVETTTSASFSMTKSMDPFDCVPLSGSLSDPLSQNHPVGWGQSKPHEKRDHSPITLATSATNLHTDAFAPSITSLRPVKPSSPRLESQLLVSSAAPSNPFMSNSTQHCTVSPIKNEILCVCAQLPGVPEEEARQALASLLNPFVSVIPYLVVPPLPSAPLYQSATHVMTEASANRIQLAVRLISANRLHQLGLTTWEIGCQVLSAFNWSLPSAADWLVDRHCSGRRSCW</sequence>
<dbReference type="EMBL" id="LUCM01008996">
    <property type="protein sequence ID" value="KAA0187625.1"/>
    <property type="molecule type" value="Genomic_DNA"/>
</dbReference>
<gene>
    <name evidence="6" type="ORF">FBUS_02548</name>
</gene>
<dbReference type="Gene3D" id="4.10.680.10">
    <property type="entry name" value="Cdc42-like binding domain"/>
    <property type="match status" value="1"/>
</dbReference>
<proteinExistence type="predicted"/>
<evidence type="ECO:0000313" key="6">
    <source>
        <dbReference type="EMBL" id="KAA0187625.1"/>
    </source>
</evidence>
<keyword evidence="6" id="KW-0808">Transferase</keyword>
<evidence type="ECO:0000259" key="5">
    <source>
        <dbReference type="PROSITE" id="PS50108"/>
    </source>
</evidence>
<organism evidence="6 7">
    <name type="scientific">Fasciolopsis buskii</name>
    <dbReference type="NCBI Taxonomy" id="27845"/>
    <lineage>
        <taxon>Eukaryota</taxon>
        <taxon>Metazoa</taxon>
        <taxon>Spiralia</taxon>
        <taxon>Lophotrochozoa</taxon>
        <taxon>Platyhelminthes</taxon>
        <taxon>Trematoda</taxon>
        <taxon>Digenea</taxon>
        <taxon>Plagiorchiida</taxon>
        <taxon>Echinostomata</taxon>
        <taxon>Echinostomatoidea</taxon>
        <taxon>Fasciolidae</taxon>
        <taxon>Fasciolopsis</taxon>
    </lineage>
</organism>
<comment type="caution">
    <text evidence="6">The sequence shown here is derived from an EMBL/GenBank/DDBJ whole genome shotgun (WGS) entry which is preliminary data.</text>
</comment>